<feature type="non-terminal residue" evidence="1">
    <location>
        <position position="1"/>
    </location>
</feature>
<evidence type="ECO:0000313" key="1">
    <source>
        <dbReference type="EMBL" id="CAG8555719.1"/>
    </source>
</evidence>
<proteinExistence type="predicted"/>
<accession>A0ACA9LWS2</accession>
<name>A0ACA9LWS2_9GLOM</name>
<organism evidence="1 2">
    <name type="scientific">Racocetra persica</name>
    <dbReference type="NCBI Taxonomy" id="160502"/>
    <lineage>
        <taxon>Eukaryota</taxon>
        <taxon>Fungi</taxon>
        <taxon>Fungi incertae sedis</taxon>
        <taxon>Mucoromycota</taxon>
        <taxon>Glomeromycotina</taxon>
        <taxon>Glomeromycetes</taxon>
        <taxon>Diversisporales</taxon>
        <taxon>Gigasporaceae</taxon>
        <taxon>Racocetra</taxon>
    </lineage>
</organism>
<gene>
    <name evidence="1" type="ORF">RPERSI_LOCUS4149</name>
</gene>
<dbReference type="Proteomes" id="UP000789920">
    <property type="component" value="Unassembled WGS sequence"/>
</dbReference>
<comment type="caution">
    <text evidence="1">The sequence shown here is derived from an EMBL/GenBank/DDBJ whole genome shotgun (WGS) entry which is preliminary data.</text>
</comment>
<protein>
    <submittedName>
        <fullName evidence="1">37028_t:CDS:1</fullName>
    </submittedName>
</protein>
<evidence type="ECO:0000313" key="2">
    <source>
        <dbReference type="Proteomes" id="UP000789920"/>
    </source>
</evidence>
<keyword evidence="2" id="KW-1185">Reference proteome</keyword>
<reference evidence="1" key="1">
    <citation type="submission" date="2021-06" db="EMBL/GenBank/DDBJ databases">
        <authorList>
            <person name="Kallberg Y."/>
            <person name="Tangrot J."/>
            <person name="Rosling A."/>
        </authorList>
    </citation>
    <scope>NUCLEOTIDE SEQUENCE</scope>
    <source>
        <strain evidence="1">MA461A</strain>
    </source>
</reference>
<dbReference type="EMBL" id="CAJVQC010005576">
    <property type="protein sequence ID" value="CAG8555719.1"/>
    <property type="molecule type" value="Genomic_DNA"/>
</dbReference>
<sequence>GYSTVEDPSQGFSSFGINVSLLYDHQLPIVLKQCLKDQQFHTYL</sequence>